<organism evidence="5 6">
    <name type="scientific">Methylacidiphilum caldifontis</name>
    <dbReference type="NCBI Taxonomy" id="2795386"/>
    <lineage>
        <taxon>Bacteria</taxon>
        <taxon>Pseudomonadati</taxon>
        <taxon>Verrucomicrobiota</taxon>
        <taxon>Methylacidiphilae</taxon>
        <taxon>Methylacidiphilales</taxon>
        <taxon>Methylacidiphilaceae</taxon>
        <taxon>Methylacidiphilum (ex Ratnadevi et al. 2023)</taxon>
    </lineage>
</organism>
<proteinExistence type="predicted"/>
<name>A0A4Y8P8Z3_9BACT</name>
<dbReference type="RefSeq" id="WP_134440616.1">
    <property type="nucleotide sequence ID" value="NZ_LXQC01000160.1"/>
</dbReference>
<dbReference type="GO" id="GO:0051536">
    <property type="term" value="F:iron-sulfur cluster binding"/>
    <property type="evidence" value="ECO:0007669"/>
    <property type="project" value="UniProtKB-KW"/>
</dbReference>
<dbReference type="Gene3D" id="3.80.30.30">
    <property type="match status" value="1"/>
</dbReference>
<dbReference type="GO" id="GO:0003824">
    <property type="term" value="F:catalytic activity"/>
    <property type="evidence" value="ECO:0007669"/>
    <property type="project" value="InterPro"/>
</dbReference>
<keyword evidence="6" id="KW-1185">Reference proteome</keyword>
<dbReference type="SUPFAM" id="SSF102114">
    <property type="entry name" value="Radical SAM enzymes"/>
    <property type="match status" value="1"/>
</dbReference>
<evidence type="ECO:0000259" key="4">
    <source>
        <dbReference type="SMART" id="SM00729"/>
    </source>
</evidence>
<reference evidence="5 6" key="1">
    <citation type="submission" date="2016-05" db="EMBL/GenBank/DDBJ databases">
        <title>Diversity and Homogeneity among Thermoacidophilic Verrucomicrobia Methanotrophs Linked with Geographical Origin.</title>
        <authorList>
            <person name="Erikstad H.-A."/>
            <person name="Smestad N.B."/>
            <person name="Ceballos R.M."/>
            <person name="Birkeland N.-K."/>
        </authorList>
    </citation>
    <scope>NUCLEOTIDE SEQUENCE [LARGE SCALE GENOMIC DNA]</scope>
    <source>
        <strain evidence="5 6">Phi</strain>
    </source>
</reference>
<evidence type="ECO:0000256" key="2">
    <source>
        <dbReference type="ARBA" id="ARBA00023004"/>
    </source>
</evidence>
<dbReference type="GO" id="GO:0046872">
    <property type="term" value="F:metal ion binding"/>
    <property type="evidence" value="ECO:0007669"/>
    <property type="project" value="UniProtKB-KW"/>
</dbReference>
<dbReference type="SMART" id="SM00729">
    <property type="entry name" value="Elp3"/>
    <property type="match status" value="1"/>
</dbReference>
<dbReference type="InterPro" id="IPR007197">
    <property type="entry name" value="rSAM"/>
</dbReference>
<dbReference type="Proteomes" id="UP000297713">
    <property type="component" value="Unassembled WGS sequence"/>
</dbReference>
<dbReference type="SFLD" id="SFLDG01084">
    <property type="entry name" value="Uncharacterised_Radical_SAM_Su"/>
    <property type="match status" value="1"/>
</dbReference>
<evidence type="ECO:0000313" key="6">
    <source>
        <dbReference type="Proteomes" id="UP000297713"/>
    </source>
</evidence>
<evidence type="ECO:0000313" key="5">
    <source>
        <dbReference type="EMBL" id="TFE67130.1"/>
    </source>
</evidence>
<comment type="caution">
    <text evidence="5">The sequence shown here is derived from an EMBL/GenBank/DDBJ whole genome shotgun (WGS) entry which is preliminary data.</text>
</comment>
<sequence length="348" mass="39623">MTKGRWRGRGALSNPSNRFESLKLEWEEEYPTEKGVIKTFFYEDPTSEILSYNKSPDLGFELSLNPYRGCEHGCIYCYARPTHEYLGFSAGLDFESRILVKTKAALLLEKIFCSPRWKPKLIMMSGVTDCYQPCESHFKLTRRCLEIFLKYRNPLAVITKNRLICRDMDLLKQLAELDLLSVSISVTTLDPLLASVLEPRASKPALRLEAIRLLSSVGVPVGVMVAPIIPGLNDFEMPSILKAASEAGATFAGYSLLRLPWAVKDLFLEWLSTHFPAKKEKILSRIKDYREGKISDSSFGTRLSGSGKQADEFSRWFRCFLHKYGLVEKKKQKINGSIPQQLELFEKE</sequence>
<feature type="domain" description="Elp3/MiaA/NifB-like radical SAM core" evidence="4">
    <location>
        <begin position="60"/>
        <end position="285"/>
    </location>
</feature>
<evidence type="ECO:0000256" key="3">
    <source>
        <dbReference type="ARBA" id="ARBA00023014"/>
    </source>
</evidence>
<dbReference type="NCBIfam" id="NF033668">
    <property type="entry name" value="rSAM_PA0069"/>
    <property type="match status" value="1"/>
</dbReference>
<dbReference type="PANTHER" id="PTHR43432">
    <property type="entry name" value="SLR0285 PROTEIN"/>
    <property type="match status" value="1"/>
</dbReference>
<dbReference type="Pfam" id="PF04055">
    <property type="entry name" value="Radical_SAM"/>
    <property type="match status" value="1"/>
</dbReference>
<evidence type="ECO:0000256" key="1">
    <source>
        <dbReference type="ARBA" id="ARBA00022723"/>
    </source>
</evidence>
<protein>
    <submittedName>
        <fullName evidence="5">Radical SAM protein</fullName>
    </submittedName>
</protein>
<dbReference type="InterPro" id="IPR006638">
    <property type="entry name" value="Elp3/MiaA/NifB-like_rSAM"/>
</dbReference>
<accession>A0A4Y8P8Z3</accession>
<dbReference type="AlphaFoldDB" id="A0A4Y8P8Z3"/>
<keyword evidence="3" id="KW-0411">Iron-sulfur</keyword>
<keyword evidence="2" id="KW-0408">Iron</keyword>
<gene>
    <name evidence="5" type="ORF">A7Q10_09860</name>
</gene>
<dbReference type="EMBL" id="LXQC01000160">
    <property type="protein sequence ID" value="TFE67130.1"/>
    <property type="molecule type" value="Genomic_DNA"/>
</dbReference>
<keyword evidence="1" id="KW-0479">Metal-binding</keyword>
<dbReference type="CDD" id="cd01335">
    <property type="entry name" value="Radical_SAM"/>
    <property type="match status" value="1"/>
</dbReference>
<dbReference type="OrthoDB" id="9785699at2"/>
<dbReference type="InterPro" id="IPR058240">
    <property type="entry name" value="rSAM_sf"/>
</dbReference>
<dbReference type="SFLD" id="SFLDS00029">
    <property type="entry name" value="Radical_SAM"/>
    <property type="match status" value="1"/>
</dbReference>
<dbReference type="InterPro" id="IPR040086">
    <property type="entry name" value="MJ0683-like"/>
</dbReference>
<dbReference type="PANTHER" id="PTHR43432:SF3">
    <property type="entry name" value="SLR0285 PROTEIN"/>
    <property type="match status" value="1"/>
</dbReference>